<evidence type="ECO:0000256" key="1">
    <source>
        <dbReference type="SAM" id="SignalP"/>
    </source>
</evidence>
<name>A0A8I5NHQ2_PAPAN</name>
<organism evidence="2 3">
    <name type="scientific">Papio anubis</name>
    <name type="common">Olive baboon</name>
    <dbReference type="NCBI Taxonomy" id="9555"/>
    <lineage>
        <taxon>Eukaryota</taxon>
        <taxon>Metazoa</taxon>
        <taxon>Chordata</taxon>
        <taxon>Craniata</taxon>
        <taxon>Vertebrata</taxon>
        <taxon>Euteleostomi</taxon>
        <taxon>Mammalia</taxon>
        <taxon>Eutheria</taxon>
        <taxon>Euarchontoglires</taxon>
        <taxon>Primates</taxon>
        <taxon>Haplorrhini</taxon>
        <taxon>Catarrhini</taxon>
        <taxon>Cercopithecidae</taxon>
        <taxon>Cercopithecinae</taxon>
        <taxon>Papio</taxon>
    </lineage>
</organism>
<keyword evidence="1" id="KW-0732">Signal</keyword>
<proteinExistence type="predicted"/>
<protein>
    <recommendedName>
        <fullName evidence="4">Secreted protein</fullName>
    </recommendedName>
</protein>
<dbReference type="Ensembl" id="ENSPANT00000075142.1">
    <property type="protein sequence ID" value="ENSPANP00000051716.1"/>
    <property type="gene ID" value="ENSPANG00000050773.1"/>
</dbReference>
<evidence type="ECO:0000313" key="2">
    <source>
        <dbReference type="Ensembl" id="ENSPANP00000051716.1"/>
    </source>
</evidence>
<dbReference type="Proteomes" id="UP000028761">
    <property type="component" value="Chromosome 6"/>
</dbReference>
<dbReference type="PRINTS" id="PR02045">
    <property type="entry name" value="F138DOMAIN"/>
</dbReference>
<evidence type="ECO:0000313" key="3">
    <source>
        <dbReference type="Proteomes" id="UP000028761"/>
    </source>
</evidence>
<reference evidence="2" key="2">
    <citation type="submission" date="2025-08" db="UniProtKB">
        <authorList>
            <consortium name="Ensembl"/>
        </authorList>
    </citation>
    <scope>IDENTIFICATION</scope>
</reference>
<dbReference type="GeneTree" id="ENSGT00940000165497"/>
<keyword evidence="3" id="KW-1185">Reference proteome</keyword>
<dbReference type="PANTHER" id="PTHR46254">
    <property type="entry name" value="PROTEIN GVQW1-RELATED"/>
    <property type="match status" value="1"/>
</dbReference>
<sequence>MYPSVLNCIFFFLFIFFEMESCSAALAGGQWHNLGSLQPPLPPGFKQFCGLSLPSSWDYRCIQPHLTNFCIFRRVGVSPRRSGWSRTPDPPILASQSAGITGVSNRARPIVLFLRRSLALSPRLECSGPISAHFQLRLPGSHHSPASASLVVGTTGARHHAWLMFCIFSRDGISPC</sequence>
<reference evidence="2" key="3">
    <citation type="submission" date="2025-09" db="UniProtKB">
        <authorList>
            <consortium name="Ensembl"/>
        </authorList>
    </citation>
    <scope>IDENTIFICATION</scope>
</reference>
<reference evidence="2 3" key="1">
    <citation type="submission" date="2012-03" db="EMBL/GenBank/DDBJ databases">
        <title>Whole Genome Assembly of Papio anubis.</title>
        <authorList>
            <person name="Liu Y.L."/>
            <person name="Abraham K.A."/>
            <person name="Akbar H.A."/>
            <person name="Ali S.A."/>
            <person name="Anosike U.A."/>
            <person name="Aqrawi P.A."/>
            <person name="Arias F.A."/>
            <person name="Attaway T.A."/>
            <person name="Awwad R.A."/>
            <person name="Babu C.B."/>
            <person name="Bandaranaike D.B."/>
            <person name="Battles P.B."/>
            <person name="Bell A.B."/>
            <person name="Beltran B.B."/>
            <person name="Berhane-Mersha D.B."/>
            <person name="Bess C.B."/>
            <person name="Bickham C.B."/>
            <person name="Bolden T.B."/>
            <person name="Carter K.C."/>
            <person name="Chau D.C."/>
            <person name="Chavez A.C."/>
            <person name="Clerc-Blankenburg K.C."/>
            <person name="Coyle M.C."/>
            <person name="Dao M.D."/>
            <person name="Davila M.L.D."/>
            <person name="Davy-Carroll L.D."/>
            <person name="Denson S.D."/>
            <person name="Dinh H.D."/>
            <person name="Fernandez S.F."/>
            <person name="Fernando P.F."/>
            <person name="Forbes L.F."/>
            <person name="Francis C.F."/>
            <person name="Francisco L.F."/>
            <person name="Fu Q.F."/>
            <person name="Garcia-Iii R.G."/>
            <person name="Garrett T.G."/>
            <person name="Gross S.G."/>
            <person name="Gubbala S.G."/>
            <person name="Hirani K.H."/>
            <person name="Hogues M.H."/>
            <person name="Hollins B.H."/>
            <person name="Jackson L.J."/>
            <person name="Javaid M.J."/>
            <person name="Jhangiani S.J."/>
            <person name="Johnson A.J."/>
            <person name="Johnson B.J."/>
            <person name="Jones J.J."/>
            <person name="Joshi V.J."/>
            <person name="Kalu J.K."/>
            <person name="Khan N.K."/>
            <person name="Korchina V.K."/>
            <person name="Kovar C.K."/>
            <person name="Lago L.L."/>
            <person name="Lara F.L."/>
            <person name="Le T.-K.L."/>
            <person name="Lee S.L."/>
            <person name="Legall-Iii F.L."/>
            <person name="Lemon S.L."/>
            <person name="Liu J.L."/>
            <person name="Liu Y.-S.L."/>
            <person name="Liyanage D.L."/>
            <person name="Lopez J.L."/>
            <person name="Lorensuhewa L.L."/>
            <person name="Mata R.M."/>
            <person name="Mathew T.M."/>
            <person name="Mercado C.M."/>
            <person name="Mercado I.M."/>
            <person name="Morales K.M."/>
            <person name="Morgan M.M."/>
            <person name="Munidasa M.M."/>
            <person name="Ngo D.N."/>
            <person name="Nguyen L.N."/>
            <person name="Nguyen T.N."/>
            <person name="Nguyen N.N."/>
            <person name="Obregon M.O."/>
            <person name="Okwuonu G.O."/>
            <person name="Ongeri F.O."/>
            <person name="Onwere C.O."/>
            <person name="Osifeso I.O."/>
            <person name="Parra A.P."/>
            <person name="Patil S.P."/>
            <person name="Perez A.P."/>
            <person name="Perez Y.P."/>
            <person name="Pham C.P."/>
            <person name="Pu L.-L.P."/>
            <person name="Puazo M.P."/>
            <person name="Quiroz J.Q."/>
            <person name="Rouhana J.R."/>
            <person name="Ruiz M.R."/>
            <person name="Ruiz S.-J.R."/>
            <person name="Saada N.S."/>
            <person name="Santibanez J.S."/>
            <person name="Scheel M.S."/>
            <person name="Schneider B.S."/>
            <person name="Simmons D.S."/>
            <person name="Sisson I.S."/>
            <person name="Tang L.-Y.T."/>
            <person name="Thornton R.T."/>
            <person name="Tisius J.T."/>
            <person name="Toledanes G.T."/>
            <person name="Trejos Z.T."/>
            <person name="Usmani K.U."/>
            <person name="Varghese R.V."/>
            <person name="Vattathil S.V."/>
            <person name="Vee V.V."/>
            <person name="Walker D.W."/>
            <person name="Weissenberger G.W."/>
            <person name="White C.W."/>
            <person name="Williams A.W."/>
            <person name="Woodworth J.W."/>
            <person name="Wright R.W."/>
            <person name="Zhu Y.Z."/>
            <person name="Han Y.H."/>
            <person name="Newsham I.N."/>
            <person name="Nazareth L.N."/>
            <person name="Worley K.W."/>
            <person name="Muzny D.M."/>
            <person name="Rogers J.R."/>
            <person name="Gibbs R.G."/>
        </authorList>
    </citation>
    <scope>NUCLEOTIDE SEQUENCE [LARGE SCALE GENOMIC DNA]</scope>
</reference>
<dbReference type="AlphaFoldDB" id="A0A8I5NHQ2"/>
<dbReference type="PANTHER" id="PTHR46254:SF3">
    <property type="entry name" value="SECRETED PROTEIN"/>
    <property type="match status" value="1"/>
</dbReference>
<evidence type="ECO:0008006" key="4">
    <source>
        <dbReference type="Google" id="ProtNLM"/>
    </source>
</evidence>
<feature type="signal peptide" evidence="1">
    <location>
        <begin position="1"/>
        <end position="24"/>
    </location>
</feature>
<accession>A0A8I5NHQ2</accession>
<feature type="chain" id="PRO_5035200379" description="Secreted protein" evidence="1">
    <location>
        <begin position="25"/>
        <end position="176"/>
    </location>
</feature>